<feature type="compositionally biased region" description="Acidic residues" evidence="1">
    <location>
        <begin position="7"/>
        <end position="16"/>
    </location>
</feature>
<dbReference type="EMBL" id="JAUSZV010000001">
    <property type="protein sequence ID" value="MDQ0904148.1"/>
    <property type="molecule type" value="Genomic_DNA"/>
</dbReference>
<comment type="caution">
    <text evidence="2">The sequence shown here is derived from an EMBL/GenBank/DDBJ whole genome shotgun (WGS) entry which is preliminary data.</text>
</comment>
<proteinExistence type="predicted"/>
<evidence type="ECO:0000313" key="2">
    <source>
        <dbReference type="EMBL" id="MDQ0904148.1"/>
    </source>
</evidence>
<name>A0AAW8F5U2_9ACTN</name>
<reference evidence="2" key="1">
    <citation type="submission" date="2023-07" db="EMBL/GenBank/DDBJ databases">
        <title>Comparative genomics of wheat-associated soil bacteria to identify genetic determinants of phenazine resistance.</title>
        <authorList>
            <person name="Mouncey N."/>
        </authorList>
    </citation>
    <scope>NUCLEOTIDE SEQUENCE</scope>
    <source>
        <strain evidence="2">V4I22</strain>
    </source>
</reference>
<evidence type="ECO:0000313" key="3">
    <source>
        <dbReference type="Proteomes" id="UP001234216"/>
    </source>
</evidence>
<evidence type="ECO:0000256" key="1">
    <source>
        <dbReference type="SAM" id="MobiDB-lite"/>
    </source>
</evidence>
<dbReference type="InterPro" id="IPR048142">
    <property type="entry name" value="QRL_CxxC_CxxC"/>
</dbReference>
<organism evidence="2 3">
    <name type="scientific">Streptomyces canus</name>
    <dbReference type="NCBI Taxonomy" id="58343"/>
    <lineage>
        <taxon>Bacteria</taxon>
        <taxon>Bacillati</taxon>
        <taxon>Actinomycetota</taxon>
        <taxon>Actinomycetes</taxon>
        <taxon>Kitasatosporales</taxon>
        <taxon>Streptomycetaceae</taxon>
        <taxon>Streptomyces</taxon>
        <taxon>Streptomyces aurantiacus group</taxon>
    </lineage>
</organism>
<dbReference type="NCBIfam" id="NF041638">
    <property type="entry name" value="QRL_CxxC_CxxC"/>
    <property type="match status" value="1"/>
</dbReference>
<sequence>MRTDGFDPQENDDLVDVDPYASTEPHVTIPVYKRNQAPEGLATKRQLRAMGLRPGGQDVVAEVETLGPKNGFLYEIAKAKPVRPMTLAQEFALDKAMAARQTCPECRRRFYGCLRTSLGICLECHDGTPVHPSSYINPSAA</sequence>
<gene>
    <name evidence="2" type="ORF">QFZ22_000133</name>
</gene>
<dbReference type="Proteomes" id="UP001234216">
    <property type="component" value="Unassembled WGS sequence"/>
</dbReference>
<feature type="region of interest" description="Disordered" evidence="1">
    <location>
        <begin position="1"/>
        <end position="20"/>
    </location>
</feature>
<accession>A0AAW8F5U2</accession>
<protein>
    <submittedName>
        <fullName evidence="2">Uncharacterized protein</fullName>
    </submittedName>
</protein>
<dbReference type="RefSeq" id="WP_306971674.1">
    <property type="nucleotide sequence ID" value="NZ_JAUSZV010000001.1"/>
</dbReference>
<dbReference type="AlphaFoldDB" id="A0AAW8F5U2"/>